<accession>A0A6G5QPJ4</accession>
<reference evidence="1 2" key="1">
    <citation type="submission" date="2016-07" db="EMBL/GenBank/DDBJ databases">
        <title>Comparative genomics of the Campylobacter concisus group.</title>
        <authorList>
            <person name="Miller W.G."/>
            <person name="Yee E."/>
            <person name="Chapman M.H."/>
            <person name="Huynh S."/>
            <person name="Bono J.L."/>
            <person name="On S.L.W."/>
            <person name="StLeger J."/>
            <person name="Foster G."/>
            <person name="Parker C.T."/>
        </authorList>
    </citation>
    <scope>NUCLEOTIDE SEQUENCE [LARGE SCALE GENOMIC DNA]</scope>
    <source>
        <strain evidence="1 2">ATCC 33238</strain>
    </source>
</reference>
<dbReference type="RefSeq" id="WP_004318531.1">
    <property type="nucleotide sequence ID" value="NZ_CAJPTG010000010.1"/>
</dbReference>
<dbReference type="EMBL" id="CP012543">
    <property type="protein sequence ID" value="QCD47482.1"/>
    <property type="molecule type" value="Genomic_DNA"/>
</dbReference>
<evidence type="ECO:0000313" key="1">
    <source>
        <dbReference type="EMBL" id="QCD47482.1"/>
    </source>
</evidence>
<evidence type="ECO:0000313" key="2">
    <source>
        <dbReference type="Proteomes" id="UP000502377"/>
    </source>
</evidence>
<gene>
    <name evidence="1" type="ORF">CRECT_1862</name>
</gene>
<protein>
    <submittedName>
        <fullName evidence="1">Putative periplasmic protein</fullName>
    </submittedName>
</protein>
<organism evidence="1 2">
    <name type="scientific">Campylobacter rectus</name>
    <name type="common">Wolinella recta</name>
    <dbReference type="NCBI Taxonomy" id="203"/>
    <lineage>
        <taxon>Bacteria</taxon>
        <taxon>Pseudomonadati</taxon>
        <taxon>Campylobacterota</taxon>
        <taxon>Epsilonproteobacteria</taxon>
        <taxon>Campylobacterales</taxon>
        <taxon>Campylobacteraceae</taxon>
        <taxon>Campylobacter</taxon>
    </lineage>
</organism>
<dbReference type="KEGG" id="crx:CRECT_1862"/>
<proteinExistence type="predicted"/>
<sequence>MKKFLVILALLILTLGASAYLFFKPQAQEDFLSSEDVGANLTPLPCDMNEQHSCGVEFRGKTVKFSLSPKPVYTMQPTLVRIEGLEGFKNPSLEIRGINMDMGVIKADVEKRDNAYISNIVLSACLINIMRYRFEVLENGKRSGLYIDFDLHQ</sequence>
<dbReference type="AlphaFoldDB" id="A0A6G5QPJ4"/>
<name>A0A6G5QPJ4_CAMRE</name>
<dbReference type="Proteomes" id="UP000502377">
    <property type="component" value="Chromosome"/>
</dbReference>